<dbReference type="InterPro" id="IPR002192">
    <property type="entry name" value="PPDK_AMP/ATP-bd"/>
</dbReference>
<evidence type="ECO:0000256" key="4">
    <source>
        <dbReference type="ARBA" id="ARBA00007837"/>
    </source>
</evidence>
<evidence type="ECO:0000256" key="12">
    <source>
        <dbReference type="ARBA" id="ARBA00022842"/>
    </source>
</evidence>
<evidence type="ECO:0000313" key="18">
    <source>
        <dbReference type="Proteomes" id="UP000386847"/>
    </source>
</evidence>
<sequence length="356" mass="36555">MAAFTVPLDDADATLAIVGGKGLNLIRLTRAGFDVPGGLVITTAAYTAHVTAHALGPLIERALEGLDPADAPALEEASARIRAAFAAGAIPQAVREAILAAAGGLTAVPLAVRSSATAEDLPDLSFAGQQETYLNVLGAEQLLRAVVDCWSSLWTARAIGYRLRSAIPSEDVSLAVVVQELVAARASGVMFTADPLTGLRDRTVIDAVAGLGEALVSGQVEPDHWVADADGRILERALGAKAVTTVPTPGGGVETVPAVTVPTSTAPAAGGRPATPPSPTSRSPLWWRSAGGSRPSTGLRRTSSGRSATRGSRWCRPAPSRPSIRCPRCVTGTPCGSRWAPSRACCARSPRSAGRL</sequence>
<evidence type="ECO:0000256" key="15">
    <source>
        <dbReference type="SAM" id="MobiDB-lite"/>
    </source>
</evidence>
<evidence type="ECO:0000256" key="3">
    <source>
        <dbReference type="ARBA" id="ARBA00004742"/>
    </source>
</evidence>
<dbReference type="EC" id="2.7.9.2" evidence="5"/>
<evidence type="ECO:0000256" key="9">
    <source>
        <dbReference type="ARBA" id="ARBA00022741"/>
    </source>
</evidence>
<dbReference type="Pfam" id="PF01326">
    <property type="entry name" value="PPDK_N"/>
    <property type="match status" value="1"/>
</dbReference>
<feature type="compositionally biased region" description="Low complexity" evidence="15">
    <location>
        <begin position="291"/>
        <end position="312"/>
    </location>
</feature>
<dbReference type="InterPro" id="IPR013815">
    <property type="entry name" value="ATP_grasp_subdomain_1"/>
</dbReference>
<keyword evidence="9" id="KW-0547">Nucleotide-binding</keyword>
<name>A0A5Q2F8J6_9ACTN</name>
<organism evidence="17 18">
    <name type="scientific">Raineyella fluvialis</name>
    <dbReference type="NCBI Taxonomy" id="2662261"/>
    <lineage>
        <taxon>Bacteria</taxon>
        <taxon>Bacillati</taxon>
        <taxon>Actinomycetota</taxon>
        <taxon>Actinomycetes</taxon>
        <taxon>Propionibacteriales</taxon>
        <taxon>Propionibacteriaceae</taxon>
        <taxon>Raineyella</taxon>
    </lineage>
</organism>
<reference evidence="17 18" key="1">
    <citation type="submission" date="2019-10" db="EMBL/GenBank/DDBJ databases">
        <title>Genomic analysis of Raineyella sp. CBA3103.</title>
        <authorList>
            <person name="Roh S.W."/>
        </authorList>
    </citation>
    <scope>NUCLEOTIDE SEQUENCE [LARGE SCALE GENOMIC DNA]</scope>
    <source>
        <strain evidence="17 18">CBA3103</strain>
    </source>
</reference>
<dbReference type="KEGG" id="rain:Rai3103_05140"/>
<dbReference type="GO" id="GO:0046872">
    <property type="term" value="F:metal ion binding"/>
    <property type="evidence" value="ECO:0007669"/>
    <property type="project" value="UniProtKB-KW"/>
</dbReference>
<protein>
    <recommendedName>
        <fullName evidence="6">Phosphoenolpyruvate synthase</fullName>
        <ecNumber evidence="5">2.7.9.2</ecNumber>
    </recommendedName>
    <alternativeName>
        <fullName evidence="13">Pyruvate, water dikinase</fullName>
    </alternativeName>
</protein>
<accession>A0A5Q2F8J6</accession>
<keyword evidence="7" id="KW-0808">Transferase</keyword>
<dbReference type="Proteomes" id="UP000386847">
    <property type="component" value="Chromosome"/>
</dbReference>
<comment type="cofactor">
    <cofactor evidence="1">
        <name>Mg(2+)</name>
        <dbReference type="ChEBI" id="CHEBI:18420"/>
    </cofactor>
</comment>
<gene>
    <name evidence="17" type="ORF">Rai3103_05140</name>
</gene>
<evidence type="ECO:0000259" key="16">
    <source>
        <dbReference type="Pfam" id="PF01326"/>
    </source>
</evidence>
<evidence type="ECO:0000256" key="8">
    <source>
        <dbReference type="ARBA" id="ARBA00022723"/>
    </source>
</evidence>
<keyword evidence="18" id="KW-1185">Reference proteome</keyword>
<evidence type="ECO:0000256" key="10">
    <source>
        <dbReference type="ARBA" id="ARBA00022777"/>
    </source>
</evidence>
<comment type="function">
    <text evidence="2">Catalyzes the phosphorylation of pyruvate to phosphoenolpyruvate.</text>
</comment>
<feature type="domain" description="Pyruvate phosphate dikinase AMP/ATP-binding" evidence="16">
    <location>
        <begin position="17"/>
        <end position="256"/>
    </location>
</feature>
<keyword evidence="12" id="KW-0460">Magnesium</keyword>
<comment type="catalytic activity">
    <reaction evidence="14">
        <text>pyruvate + ATP + H2O = phosphoenolpyruvate + AMP + phosphate + 2 H(+)</text>
        <dbReference type="Rhea" id="RHEA:11364"/>
        <dbReference type="ChEBI" id="CHEBI:15361"/>
        <dbReference type="ChEBI" id="CHEBI:15377"/>
        <dbReference type="ChEBI" id="CHEBI:15378"/>
        <dbReference type="ChEBI" id="CHEBI:30616"/>
        <dbReference type="ChEBI" id="CHEBI:43474"/>
        <dbReference type="ChEBI" id="CHEBI:58702"/>
        <dbReference type="ChEBI" id="CHEBI:456215"/>
        <dbReference type="EC" id="2.7.9.2"/>
    </reaction>
</comment>
<dbReference type="Gene3D" id="3.30.1490.20">
    <property type="entry name" value="ATP-grasp fold, A domain"/>
    <property type="match status" value="1"/>
</dbReference>
<dbReference type="Gene3D" id="3.30.470.20">
    <property type="entry name" value="ATP-grasp fold, B domain"/>
    <property type="match status" value="1"/>
</dbReference>
<keyword evidence="10" id="KW-0418">Kinase</keyword>
<evidence type="ECO:0000256" key="7">
    <source>
        <dbReference type="ARBA" id="ARBA00022679"/>
    </source>
</evidence>
<dbReference type="AlphaFoldDB" id="A0A5Q2F8J6"/>
<comment type="pathway">
    <text evidence="3">Carbohydrate biosynthesis; gluconeogenesis.</text>
</comment>
<evidence type="ECO:0000256" key="2">
    <source>
        <dbReference type="ARBA" id="ARBA00002988"/>
    </source>
</evidence>
<dbReference type="GO" id="GO:0006094">
    <property type="term" value="P:gluconeogenesis"/>
    <property type="evidence" value="ECO:0007669"/>
    <property type="project" value="UniProtKB-UniPathway"/>
</dbReference>
<feature type="region of interest" description="Disordered" evidence="15">
    <location>
        <begin position="262"/>
        <end position="320"/>
    </location>
</feature>
<evidence type="ECO:0000256" key="6">
    <source>
        <dbReference type="ARBA" id="ARBA00021623"/>
    </source>
</evidence>
<proteinExistence type="inferred from homology"/>
<comment type="similarity">
    <text evidence="4">Belongs to the PEP-utilizing enzyme family.</text>
</comment>
<evidence type="ECO:0000256" key="14">
    <source>
        <dbReference type="ARBA" id="ARBA00047700"/>
    </source>
</evidence>
<evidence type="ECO:0000256" key="1">
    <source>
        <dbReference type="ARBA" id="ARBA00001946"/>
    </source>
</evidence>
<evidence type="ECO:0000256" key="11">
    <source>
        <dbReference type="ARBA" id="ARBA00022840"/>
    </source>
</evidence>
<dbReference type="PANTHER" id="PTHR43030">
    <property type="entry name" value="PHOSPHOENOLPYRUVATE SYNTHASE"/>
    <property type="match status" value="1"/>
</dbReference>
<dbReference type="GO" id="GO:0008986">
    <property type="term" value="F:pyruvate, water dikinase activity"/>
    <property type="evidence" value="ECO:0007669"/>
    <property type="project" value="UniProtKB-EC"/>
</dbReference>
<dbReference type="EMBL" id="CP045725">
    <property type="protein sequence ID" value="QGF23149.1"/>
    <property type="molecule type" value="Genomic_DNA"/>
</dbReference>
<keyword evidence="8" id="KW-0479">Metal-binding</keyword>
<dbReference type="UniPathway" id="UPA00138"/>
<dbReference type="InterPro" id="IPR006319">
    <property type="entry name" value="PEP_synth"/>
</dbReference>
<dbReference type="GO" id="GO:0005524">
    <property type="term" value="F:ATP binding"/>
    <property type="evidence" value="ECO:0007669"/>
    <property type="project" value="UniProtKB-KW"/>
</dbReference>
<evidence type="ECO:0000256" key="13">
    <source>
        <dbReference type="ARBA" id="ARBA00033470"/>
    </source>
</evidence>
<keyword evidence="11" id="KW-0067">ATP-binding</keyword>
<evidence type="ECO:0000313" key="17">
    <source>
        <dbReference type="EMBL" id="QGF23149.1"/>
    </source>
</evidence>
<evidence type="ECO:0000256" key="5">
    <source>
        <dbReference type="ARBA" id="ARBA00011996"/>
    </source>
</evidence>
<feature type="compositionally biased region" description="Low complexity" evidence="15">
    <location>
        <begin position="262"/>
        <end position="273"/>
    </location>
</feature>
<dbReference type="PANTHER" id="PTHR43030:SF1">
    <property type="entry name" value="PHOSPHOENOLPYRUVATE SYNTHASE"/>
    <property type="match status" value="1"/>
</dbReference>
<dbReference type="SUPFAM" id="SSF56059">
    <property type="entry name" value="Glutathione synthetase ATP-binding domain-like"/>
    <property type="match status" value="1"/>
</dbReference>